<dbReference type="PANTHER" id="PTHR24416">
    <property type="entry name" value="TYROSINE-PROTEIN KINASE RECEPTOR"/>
    <property type="match status" value="1"/>
</dbReference>
<dbReference type="Proteomes" id="UP000708208">
    <property type="component" value="Unassembled WGS sequence"/>
</dbReference>
<feature type="non-terminal residue" evidence="10">
    <location>
        <position position="1"/>
    </location>
</feature>
<dbReference type="EMBL" id="CAJVCH010077159">
    <property type="protein sequence ID" value="CAG7721167.1"/>
    <property type="molecule type" value="Genomic_DNA"/>
</dbReference>
<dbReference type="GO" id="GO:0007169">
    <property type="term" value="P:cell surface receptor protein tyrosine kinase signaling pathway"/>
    <property type="evidence" value="ECO:0007669"/>
    <property type="project" value="TreeGrafter"/>
</dbReference>
<dbReference type="GO" id="GO:0050793">
    <property type="term" value="P:regulation of developmental process"/>
    <property type="evidence" value="ECO:0007669"/>
    <property type="project" value="UniProtKB-ARBA"/>
</dbReference>
<keyword evidence="5" id="KW-0067">ATP-binding</keyword>
<comment type="caution">
    <text evidence="10">The sequence shown here is derived from an EMBL/GenBank/DDBJ whole genome shotgun (WGS) entry which is preliminary data.</text>
</comment>
<dbReference type="InterPro" id="IPR008266">
    <property type="entry name" value="Tyr_kinase_AS"/>
</dbReference>
<comment type="subcellular location">
    <subcellularLocation>
        <location evidence="1">Endomembrane system</location>
    </subcellularLocation>
</comment>
<dbReference type="GO" id="GO:0051130">
    <property type="term" value="P:positive regulation of cellular component organization"/>
    <property type="evidence" value="ECO:0007669"/>
    <property type="project" value="UniProtKB-ARBA"/>
</dbReference>
<dbReference type="AlphaFoldDB" id="A0A8J2JLW0"/>
<dbReference type="InterPro" id="IPR050122">
    <property type="entry name" value="RTK"/>
</dbReference>
<proteinExistence type="predicted"/>
<dbReference type="SMART" id="SM00219">
    <property type="entry name" value="TyrKc"/>
    <property type="match status" value="1"/>
</dbReference>
<evidence type="ECO:0000256" key="6">
    <source>
        <dbReference type="ARBA" id="ARBA00023136"/>
    </source>
</evidence>
<keyword evidence="2" id="KW-0808">Transferase</keyword>
<name>A0A8J2JLW0_9HEXA</name>
<comment type="catalytic activity">
    <reaction evidence="8">
        <text>L-tyrosyl-[protein] + ATP = O-phospho-L-tyrosyl-[protein] + ADP + H(+)</text>
        <dbReference type="Rhea" id="RHEA:10596"/>
        <dbReference type="Rhea" id="RHEA-COMP:10136"/>
        <dbReference type="Rhea" id="RHEA-COMP:20101"/>
        <dbReference type="ChEBI" id="CHEBI:15378"/>
        <dbReference type="ChEBI" id="CHEBI:30616"/>
        <dbReference type="ChEBI" id="CHEBI:46858"/>
        <dbReference type="ChEBI" id="CHEBI:61978"/>
        <dbReference type="ChEBI" id="CHEBI:456216"/>
        <dbReference type="EC" id="2.7.10.1"/>
    </reaction>
</comment>
<evidence type="ECO:0000256" key="4">
    <source>
        <dbReference type="ARBA" id="ARBA00022777"/>
    </source>
</evidence>
<dbReference type="GO" id="GO:0005524">
    <property type="term" value="F:ATP binding"/>
    <property type="evidence" value="ECO:0007669"/>
    <property type="project" value="UniProtKB-KW"/>
</dbReference>
<keyword evidence="6" id="KW-0472">Membrane</keyword>
<evidence type="ECO:0000313" key="10">
    <source>
        <dbReference type="EMBL" id="CAG7721167.1"/>
    </source>
</evidence>
<sequence length="312" mass="35877">IIHRDLAARNILLTAGKVCKISDFGLSRDVYLDDKYVKQSEGKVPIKWISLESLKSGVYTVGSDVWSFGVLMWEISSLGLNPYPGVPPKQIYSLLKTGYRMPEPTDCPTQLYSLMRKCWKEESSSRPTFRECECYLLELLLDLRGSAGQVLMSINFVTNPMYEISEQSVVSFSEYSSNKRNCRRPSSFPPSSSIGDGAAMYSRHSMTNLRMYCVDYYPSQLVCRKKSHIYQNVSSPEESTRSLDDKFRKLRICGYGSVIRYGYKTFYRLCFFRLDFLDSAQAFSHLLTNNVHRLQFPNKLPPSCKVIWWMTG</sequence>
<keyword evidence="11" id="KW-1185">Reference proteome</keyword>
<keyword evidence="3" id="KW-0547">Nucleotide-binding</keyword>
<dbReference type="Pfam" id="PF07714">
    <property type="entry name" value="PK_Tyr_Ser-Thr"/>
    <property type="match status" value="1"/>
</dbReference>
<evidence type="ECO:0000313" key="11">
    <source>
        <dbReference type="Proteomes" id="UP000708208"/>
    </source>
</evidence>
<dbReference type="GO" id="GO:0048468">
    <property type="term" value="P:cell development"/>
    <property type="evidence" value="ECO:0007669"/>
    <property type="project" value="UniProtKB-ARBA"/>
</dbReference>
<evidence type="ECO:0000259" key="9">
    <source>
        <dbReference type="PROSITE" id="PS50011"/>
    </source>
</evidence>
<protein>
    <recommendedName>
        <fullName evidence="9">Protein kinase domain-containing protein</fullName>
    </recommendedName>
</protein>
<keyword evidence="7" id="KW-0829">Tyrosine-protein kinase</keyword>
<dbReference type="GO" id="GO:0012505">
    <property type="term" value="C:endomembrane system"/>
    <property type="evidence" value="ECO:0007669"/>
    <property type="project" value="UniProtKB-SubCell"/>
</dbReference>
<evidence type="ECO:0000256" key="8">
    <source>
        <dbReference type="ARBA" id="ARBA00051243"/>
    </source>
</evidence>
<dbReference type="OrthoDB" id="3256376at2759"/>
<evidence type="ECO:0000256" key="3">
    <source>
        <dbReference type="ARBA" id="ARBA00022741"/>
    </source>
</evidence>
<accession>A0A8J2JLW0</accession>
<dbReference type="GO" id="GO:0043235">
    <property type="term" value="C:receptor complex"/>
    <property type="evidence" value="ECO:0007669"/>
    <property type="project" value="TreeGrafter"/>
</dbReference>
<dbReference type="FunFam" id="1.10.510.10:FF:001512">
    <property type="entry name" value="Receptor tyrosine-protein kinase erbB-2"/>
    <property type="match status" value="1"/>
</dbReference>
<organism evidence="10 11">
    <name type="scientific">Allacma fusca</name>
    <dbReference type="NCBI Taxonomy" id="39272"/>
    <lineage>
        <taxon>Eukaryota</taxon>
        <taxon>Metazoa</taxon>
        <taxon>Ecdysozoa</taxon>
        <taxon>Arthropoda</taxon>
        <taxon>Hexapoda</taxon>
        <taxon>Collembola</taxon>
        <taxon>Symphypleona</taxon>
        <taxon>Sminthuridae</taxon>
        <taxon>Allacma</taxon>
    </lineage>
</organism>
<dbReference type="GO" id="GO:0004714">
    <property type="term" value="F:transmembrane receptor protein tyrosine kinase activity"/>
    <property type="evidence" value="ECO:0007669"/>
    <property type="project" value="UniProtKB-EC"/>
</dbReference>
<dbReference type="PROSITE" id="PS50011">
    <property type="entry name" value="PROTEIN_KINASE_DOM"/>
    <property type="match status" value="1"/>
</dbReference>
<dbReference type="GO" id="GO:0030182">
    <property type="term" value="P:neuron differentiation"/>
    <property type="evidence" value="ECO:0007669"/>
    <property type="project" value="UniProtKB-ARBA"/>
</dbReference>
<evidence type="ECO:0000256" key="7">
    <source>
        <dbReference type="ARBA" id="ARBA00023137"/>
    </source>
</evidence>
<dbReference type="GO" id="GO:0005886">
    <property type="term" value="C:plasma membrane"/>
    <property type="evidence" value="ECO:0007669"/>
    <property type="project" value="TreeGrafter"/>
</dbReference>
<dbReference type="InterPro" id="IPR001245">
    <property type="entry name" value="Ser-Thr/Tyr_kinase_cat_dom"/>
</dbReference>
<reference evidence="10" key="1">
    <citation type="submission" date="2021-06" db="EMBL/GenBank/DDBJ databases">
        <authorList>
            <person name="Hodson N. C."/>
            <person name="Mongue J. A."/>
            <person name="Jaron S. K."/>
        </authorList>
    </citation>
    <scope>NUCLEOTIDE SEQUENCE</scope>
</reference>
<evidence type="ECO:0000256" key="1">
    <source>
        <dbReference type="ARBA" id="ARBA00004308"/>
    </source>
</evidence>
<keyword evidence="4" id="KW-0418">Kinase</keyword>
<evidence type="ECO:0000256" key="5">
    <source>
        <dbReference type="ARBA" id="ARBA00022840"/>
    </source>
</evidence>
<evidence type="ECO:0000256" key="2">
    <source>
        <dbReference type="ARBA" id="ARBA00022679"/>
    </source>
</evidence>
<dbReference type="PANTHER" id="PTHR24416:SF617">
    <property type="entry name" value="RET ONCOGENE, ISOFORM A"/>
    <property type="match status" value="1"/>
</dbReference>
<gene>
    <name evidence="10" type="ORF">AFUS01_LOCUS10402</name>
</gene>
<dbReference type="PROSITE" id="PS00109">
    <property type="entry name" value="PROTEIN_KINASE_TYR"/>
    <property type="match status" value="1"/>
</dbReference>
<dbReference type="InterPro" id="IPR000719">
    <property type="entry name" value="Prot_kinase_dom"/>
</dbReference>
<feature type="domain" description="Protein kinase" evidence="9">
    <location>
        <begin position="1"/>
        <end position="136"/>
    </location>
</feature>
<dbReference type="InterPro" id="IPR020635">
    <property type="entry name" value="Tyr_kinase_cat_dom"/>
</dbReference>